<sequence>MKPITMKMHGYLDYATVLVFLLAPGLLGLEGLSALVSWVLAGVHLIVTLVTHFPLALYPWLPFRVHGWIEKSVGPVLVLIAFLPGFAASFAFYLFMGLLLVAVAWLTDYSEGPTRGLDASR</sequence>
<feature type="transmembrane region" description="Helical" evidence="1">
    <location>
        <begin position="35"/>
        <end position="61"/>
    </location>
</feature>
<dbReference type="Proteomes" id="UP001497493">
    <property type="component" value="Plasmid 2"/>
</dbReference>
<accession>A0ABP1CDL2</accession>
<evidence type="ECO:0000313" key="3">
    <source>
        <dbReference type="Proteomes" id="UP001497493"/>
    </source>
</evidence>
<evidence type="ECO:0000313" key="2">
    <source>
        <dbReference type="EMBL" id="CAL1242002.1"/>
    </source>
</evidence>
<feature type="transmembrane region" description="Helical" evidence="1">
    <location>
        <begin position="73"/>
        <end position="106"/>
    </location>
</feature>
<keyword evidence="1" id="KW-0812">Transmembrane</keyword>
<evidence type="ECO:0000256" key="1">
    <source>
        <dbReference type="SAM" id="Phobius"/>
    </source>
</evidence>
<name>A0ABP1CDL2_9GAMM</name>
<dbReference type="EMBL" id="OZ026885">
    <property type="protein sequence ID" value="CAL1242002.1"/>
    <property type="molecule type" value="Genomic_DNA"/>
</dbReference>
<keyword evidence="3" id="KW-1185">Reference proteome</keyword>
<geneLocation type="plasmid" evidence="2 3">
    <name>2</name>
</geneLocation>
<keyword evidence="1" id="KW-0472">Membrane</keyword>
<organism evidence="2 3">
    <name type="scientific">Candidatus Methylocalor cossyra</name>
    <dbReference type="NCBI Taxonomy" id="3108543"/>
    <lineage>
        <taxon>Bacteria</taxon>
        <taxon>Pseudomonadati</taxon>
        <taxon>Pseudomonadota</taxon>
        <taxon>Gammaproteobacteria</taxon>
        <taxon>Methylococcales</taxon>
        <taxon>Methylococcaceae</taxon>
        <taxon>Candidatus Methylocalor</taxon>
    </lineage>
</organism>
<reference evidence="2 3" key="1">
    <citation type="submission" date="2024-04" db="EMBL/GenBank/DDBJ databases">
        <authorList>
            <person name="Cremers G."/>
        </authorList>
    </citation>
    <scope>NUCLEOTIDE SEQUENCE [LARGE SCALE GENOMIC DNA]</scope>
    <source>
        <strain evidence="2">MeCH1-AG</strain>
        <plasmid evidence="2 3">2</plasmid>
    </source>
</reference>
<protein>
    <submittedName>
        <fullName evidence="2">Uncharacterized protein</fullName>
    </submittedName>
</protein>
<feature type="transmembrane region" description="Helical" evidence="1">
    <location>
        <begin position="12"/>
        <end position="29"/>
    </location>
</feature>
<gene>
    <name evidence="2" type="ORF">MECH1_V1_P0070</name>
</gene>
<keyword evidence="1" id="KW-1133">Transmembrane helix</keyword>
<proteinExistence type="predicted"/>
<keyword evidence="2" id="KW-0614">Plasmid</keyword>